<organism evidence="1 2">
    <name type="scientific">Paenibacillus antarcticus</name>
    <dbReference type="NCBI Taxonomy" id="253703"/>
    <lineage>
        <taxon>Bacteria</taxon>
        <taxon>Bacillati</taxon>
        <taxon>Bacillota</taxon>
        <taxon>Bacilli</taxon>
        <taxon>Bacillales</taxon>
        <taxon>Paenibacillaceae</taxon>
        <taxon>Paenibacillus</taxon>
    </lineage>
</organism>
<name>A0A162MGE5_9BACL</name>
<comment type="caution">
    <text evidence="1">The sequence shown here is derived from an EMBL/GenBank/DDBJ whole genome shotgun (WGS) entry which is preliminary data.</text>
</comment>
<reference evidence="1 2" key="1">
    <citation type="submission" date="2016-03" db="EMBL/GenBank/DDBJ databases">
        <title>Draft genome sequence of Paenibacillus antarcticus CECT 5836.</title>
        <authorList>
            <person name="Shin S.-K."/>
            <person name="Yi H."/>
        </authorList>
    </citation>
    <scope>NUCLEOTIDE SEQUENCE [LARGE SCALE GENOMIC DNA]</scope>
    <source>
        <strain evidence="1 2">CECT 5836</strain>
    </source>
</reference>
<keyword evidence="2" id="KW-1185">Reference proteome</keyword>
<dbReference type="GO" id="GO:0003677">
    <property type="term" value="F:DNA binding"/>
    <property type="evidence" value="ECO:0007669"/>
    <property type="project" value="UniProtKB-KW"/>
</dbReference>
<proteinExistence type="predicted"/>
<sequence>MKQNTTVRSEIEEYIRQSGVDLQSFSNSIGLDPPMLSAMLHSNPLTMSIEQLDLITAGMGLSEGKLFELYIVECFETTNPDWERIRPFLNRCAELNRHDSIRKVLSGLVKDSNQTTEIFDAAEFLLERGLQEAAAIIYQSVIETEELNHSERLAISYYRLFQIYRQDGHKSFMIAMQFIPYRHRLPDAYALDGLLMLTQLFAVKQKWDEVENYSVELSQLAENIYLKQQQWEDPEFNPSRPLVYYYAQGYLFKAGSYEHRGMFEESKKWIAKYADMSWLERLDEIGISEVERFKMYAKANLLSIEIKEGDLTRVSEYLDFLKQYPDELVDGLTTLLDTSNRNNVFIDEYLDVFADKIAQYKINHKEGWNNQTVTYYYKEPFYSYRFHLFFRKYALYCFRKNLLREGLENVLKSFRLSFNINSKDGMVNSMALFEMHRPHATEAQQSVYSGICKEVWEYEENLRPFGDSIYDG</sequence>
<protein>
    <submittedName>
        <fullName evidence="1">DNA-binding protein</fullName>
    </submittedName>
</protein>
<dbReference type="RefSeq" id="WP_068646036.1">
    <property type="nucleotide sequence ID" value="NZ_CP043611.1"/>
</dbReference>
<dbReference type="AlphaFoldDB" id="A0A162MGE5"/>
<dbReference type="Proteomes" id="UP000077355">
    <property type="component" value="Unassembled WGS sequence"/>
</dbReference>
<gene>
    <name evidence="1" type="ORF">PBAT_01880</name>
</gene>
<dbReference type="OrthoDB" id="2470416at2"/>
<evidence type="ECO:0000313" key="1">
    <source>
        <dbReference type="EMBL" id="OAB48405.1"/>
    </source>
</evidence>
<dbReference type="EMBL" id="LVJI01000001">
    <property type="protein sequence ID" value="OAB48405.1"/>
    <property type="molecule type" value="Genomic_DNA"/>
</dbReference>
<accession>A0A162MGE5</accession>
<evidence type="ECO:0000313" key="2">
    <source>
        <dbReference type="Proteomes" id="UP000077355"/>
    </source>
</evidence>
<keyword evidence="1" id="KW-0238">DNA-binding</keyword>